<keyword evidence="2" id="KW-1133">Transmembrane helix</keyword>
<feature type="region of interest" description="Disordered" evidence="1">
    <location>
        <begin position="1260"/>
        <end position="1286"/>
    </location>
</feature>
<accession>A0ABU2FQE4</accession>
<dbReference type="InterPro" id="IPR013783">
    <property type="entry name" value="Ig-like_fold"/>
</dbReference>
<dbReference type="RefSeq" id="WP_310900816.1">
    <property type="nucleotide sequence ID" value="NZ_JAMQOS010000004.1"/>
</dbReference>
<evidence type="ECO:0000256" key="1">
    <source>
        <dbReference type="SAM" id="MobiDB-lite"/>
    </source>
</evidence>
<evidence type="ECO:0000256" key="2">
    <source>
        <dbReference type="SAM" id="Phobius"/>
    </source>
</evidence>
<proteinExistence type="predicted"/>
<comment type="caution">
    <text evidence="3">The sequence shown here is derived from an EMBL/GenBank/DDBJ whole genome shotgun (WGS) entry which is preliminary data.</text>
</comment>
<name>A0ABU2FQE4_9EURY</name>
<evidence type="ECO:0000313" key="3">
    <source>
        <dbReference type="EMBL" id="MDS0282980.1"/>
    </source>
</evidence>
<dbReference type="Gene3D" id="2.60.40.10">
    <property type="entry name" value="Immunoglobulins"/>
    <property type="match status" value="2"/>
</dbReference>
<protein>
    <recommendedName>
        <fullName evidence="5">CARDB domain-containing protein</fullName>
    </recommendedName>
</protein>
<evidence type="ECO:0008006" key="5">
    <source>
        <dbReference type="Google" id="ProtNLM"/>
    </source>
</evidence>
<keyword evidence="2" id="KW-0812">Transmembrane</keyword>
<evidence type="ECO:0000313" key="4">
    <source>
        <dbReference type="Proteomes" id="UP001268864"/>
    </source>
</evidence>
<keyword evidence="2" id="KW-0472">Membrane</keyword>
<organism evidence="3 4">
    <name type="scientific">Haloarcula onubensis</name>
    <dbReference type="NCBI Taxonomy" id="2950539"/>
    <lineage>
        <taxon>Archaea</taxon>
        <taxon>Methanobacteriati</taxon>
        <taxon>Methanobacteriota</taxon>
        <taxon>Stenosarchaea group</taxon>
        <taxon>Halobacteria</taxon>
        <taxon>Halobacteriales</taxon>
        <taxon>Haloarculaceae</taxon>
        <taxon>Haloarcula</taxon>
    </lineage>
</organism>
<dbReference type="Proteomes" id="UP001268864">
    <property type="component" value="Unassembled WGS sequence"/>
</dbReference>
<sequence length="1286" mass="138889">MSTTLTVVLLIGITLVGIVAVIAIGWVNIDDANEQARMEIAEESMLKIDSTFQQSSGSNTSVTIPDELQGQVSVSNDARYTLLLNENRNCSTGSQEMSGVVYESSDETIAYEGGGVWHQTESGATMTSPPDINYDDGSLSVSFIQIEGQISAGETLQTSADADARARSEGNLTRLLYTNATYQDIKDGNRGFGPSCSPSNVQNATLLVENSQYARAWADWARSNYDSRRVTTNASGTVEAGDTVRIHFLLGDVSDPYFNVSDVRYNRSDRDTPVEVTATVTNTGGLAANQSVAMSYAGFRNSTYVELGEDEQKRVTLEMPGSNLENGDRRVTVRANNSVDRWLNVSTSTPEDALPVIELSADEPFSSTVSPDEEMAGAVLVENTGNMTTRETVTLWIDGSVQDTWDVTLDGGEQRTVYVNESIPTSAENPVYDRTLNVSGDVAENGQTINRTYDIAAGSTFEIQSFTDPADVSEGDDVSVTATVANTGDRQSTEQVSVVIEEVGGPEVADTTTDITLSPDSSTTVTANVYDIDKGEYEYTIETPNESRSASFYVDVVPQENFRIRSTSVPDRTLVNTTESFNVVVENSGKSQGTQEVTVVHDDSGQVLASDVITIDSGDVGFPELDVKVESPPFDIDETNDYTIRTANDTETGDIQVYNGSIVQCTNGSCTNEVGIRAEIVLEGVEEEGFTWEGVPAATADKILPYSCDSSECYVPTTLHTPVRMKLVLENESGVTEQKLWEDEPGNGNLNHPDAEAALIDERTVFNRSVIIPANTTLSFNATRYDCSSWDWDDVTVHQNIEPWNYYEGVADIPCTSQGDAVVSTRSDDDSLNVATFTDGDEVIGYRAAGEYQIPLTQLVDGQITTDGDGEEIYDLRTGEKLYTLELTERVERTDDITSPLEANQANSAYDYNDAVVRYRTISIIENYSSPPLFEVGFVEGPNRVDKGNVAEYNVTIRNVGGRTGTTPVTGAFPGTVSGNDTVTLAPGASTNLTFRLDTSGLSDGSYAYTFDATANTTDLSDESSTLFVGQLNTGSAELRPTVQTVDGVEATDEDEGAQAVVEVNNIGSTSLSSGETVTLFVEDENGHTTTVSRTVPAGLSLSDPPETFTIDLPSSEGDYEYYAEVDGHLSGTKDLFVGDSHVELRDNEPIRIHGEPYNASSRIDADGSVSSMEVNLENTGSIGDYRRVNLTIRNSSGGGVFTGEERLDFGDGRDLRTNPNPENGTDFSPLLDPGYYTYNITVFEGSEIDTTYTGGIYLRNTTQGEPTSDDAPVEVSPPTRVTASD</sequence>
<gene>
    <name evidence="3" type="ORF">NDI86_12670</name>
</gene>
<keyword evidence="4" id="KW-1185">Reference proteome</keyword>
<dbReference type="EMBL" id="JAMQOS010000004">
    <property type="protein sequence ID" value="MDS0282980.1"/>
    <property type="molecule type" value="Genomic_DNA"/>
</dbReference>
<reference evidence="3 4" key="1">
    <citation type="submission" date="2022-06" db="EMBL/GenBank/DDBJ databases">
        <title>Halomicroarcula sp. a new haloarchaeum isolate from saline soil.</title>
        <authorList>
            <person name="Strakova D."/>
            <person name="Galisteo C."/>
            <person name="Sanchez-Porro C."/>
            <person name="Ventosa A."/>
        </authorList>
    </citation>
    <scope>NUCLEOTIDE SEQUENCE [LARGE SCALE GENOMIC DNA]</scope>
    <source>
        <strain evidence="3 4">S3CR25-11</strain>
    </source>
</reference>
<dbReference type="InterPro" id="IPR055713">
    <property type="entry name" value="DUF7289"/>
</dbReference>
<feature type="transmembrane region" description="Helical" evidence="2">
    <location>
        <begin position="7"/>
        <end position="27"/>
    </location>
</feature>
<dbReference type="Pfam" id="PF23960">
    <property type="entry name" value="DUF7289"/>
    <property type="match status" value="1"/>
</dbReference>